<evidence type="ECO:0000313" key="1">
    <source>
        <dbReference type="EMBL" id="GAA2640962.1"/>
    </source>
</evidence>
<proteinExistence type="predicted"/>
<reference evidence="2" key="1">
    <citation type="journal article" date="2019" name="Int. J. Syst. Evol. Microbiol.">
        <title>The Global Catalogue of Microorganisms (GCM) 10K type strain sequencing project: providing services to taxonomists for standard genome sequencing and annotation.</title>
        <authorList>
            <consortium name="The Broad Institute Genomics Platform"/>
            <consortium name="The Broad Institute Genome Sequencing Center for Infectious Disease"/>
            <person name="Wu L."/>
            <person name="Ma J."/>
        </authorList>
    </citation>
    <scope>NUCLEOTIDE SEQUENCE [LARGE SCALE GENOMIC DNA]</scope>
    <source>
        <strain evidence="2">JCM 4524</strain>
    </source>
</reference>
<sequence length="64" mass="7093">MSNHAQNYRSPITPKTRDVLDPLLVIALSFAELLHGEHVQSRRIVNLGVALAARENDIVGQISF</sequence>
<name>A0ABP6DF25_9ACTN</name>
<organism evidence="1 2">
    <name type="scientific">Streptomyces vastus</name>
    <dbReference type="NCBI Taxonomy" id="285451"/>
    <lineage>
        <taxon>Bacteria</taxon>
        <taxon>Bacillati</taxon>
        <taxon>Actinomycetota</taxon>
        <taxon>Actinomycetes</taxon>
        <taxon>Kitasatosporales</taxon>
        <taxon>Streptomycetaceae</taxon>
        <taxon>Streptomyces</taxon>
    </lineage>
</organism>
<comment type="caution">
    <text evidence="1">The sequence shown here is derived from an EMBL/GenBank/DDBJ whole genome shotgun (WGS) entry which is preliminary data.</text>
</comment>
<dbReference type="Proteomes" id="UP001500151">
    <property type="component" value="Unassembled WGS sequence"/>
</dbReference>
<evidence type="ECO:0000313" key="2">
    <source>
        <dbReference type="Proteomes" id="UP001500151"/>
    </source>
</evidence>
<protein>
    <submittedName>
        <fullName evidence="1">Uncharacterized protein</fullName>
    </submittedName>
</protein>
<gene>
    <name evidence="1" type="ORF">GCM10010307_41760</name>
</gene>
<dbReference type="EMBL" id="BAAASJ010000041">
    <property type="protein sequence ID" value="GAA2640962.1"/>
    <property type="molecule type" value="Genomic_DNA"/>
</dbReference>
<accession>A0ABP6DF25</accession>
<keyword evidence="2" id="KW-1185">Reference proteome</keyword>